<dbReference type="InterPro" id="IPR003599">
    <property type="entry name" value="Ig_sub"/>
</dbReference>
<feature type="domain" description="Ig-like" evidence="3">
    <location>
        <begin position="138"/>
        <end position="234"/>
    </location>
</feature>
<dbReference type="PROSITE" id="PS50835">
    <property type="entry name" value="IG_LIKE"/>
    <property type="match status" value="4"/>
</dbReference>
<reference evidence="4" key="1">
    <citation type="journal article" date="2022" name="bioRxiv">
        <title>Sequencing and chromosome-scale assembly of the giantPleurodeles waltlgenome.</title>
        <authorList>
            <person name="Brown T."/>
            <person name="Elewa A."/>
            <person name="Iarovenko S."/>
            <person name="Subramanian E."/>
            <person name="Araus A.J."/>
            <person name="Petzold A."/>
            <person name="Susuki M."/>
            <person name="Suzuki K.-i.T."/>
            <person name="Hayashi T."/>
            <person name="Toyoda A."/>
            <person name="Oliveira C."/>
            <person name="Osipova E."/>
            <person name="Leigh N.D."/>
            <person name="Simon A."/>
            <person name="Yun M.H."/>
        </authorList>
    </citation>
    <scope>NUCLEOTIDE SEQUENCE</scope>
    <source>
        <strain evidence="4">20211129_DDA</strain>
        <tissue evidence="4">Liver</tissue>
    </source>
</reference>
<evidence type="ECO:0000256" key="1">
    <source>
        <dbReference type="ARBA" id="ARBA00023157"/>
    </source>
</evidence>
<dbReference type="PROSITE" id="PS00290">
    <property type="entry name" value="IG_MHC"/>
    <property type="match status" value="3"/>
</dbReference>
<sequence>HGHVLLCSRVTCNWDFDYWGKGTMVTVSAAAEKAPSVFPLIGCGASSDPVVIGCLAKDFLPDSATFTWNDKNNSSFTSGLANFPSIMTNSFYTASSKVQVTSESWKNKDSYYCKVTHSALGQPVTKKLEMRVQRVSQPTVTLHSPIKEDLGNNNATIVCICRGFYPLPISIKWLQNGKDVTLGSRTEQPVADSEGNFDVTSWLDVTPGEWNKNSLYSCVVDHEASKFWITKNISKSLSCDDSTTAPATIAVFTVPPTFQDIFESKSAKLTCIVTNMASAENLNITWSREDTKEVLKTEMSVPILHNNGTYSAKGTATVCADQWAAGHKFACKVLHQDLAGPSTAYLQKKNGNPPKPPTIVVYPPTSEEIALKESVTLTCLVEGYNPCDVFVKWLVSGTQDPGLEYVNTKPVEEVGATGSSSCFLYSKLKVPESEWSQGTVYTCVVGHEALSLQVLQKSIDKSSVRAFYIDEEEDLENIWSTTSTFIILFLLSLSYSATVTLFKVK</sequence>
<dbReference type="Gene3D" id="2.60.40.10">
    <property type="entry name" value="Immunoglobulins"/>
    <property type="match status" value="4"/>
</dbReference>
<dbReference type="InterPro" id="IPR050380">
    <property type="entry name" value="Immune_Resp_Modulators"/>
</dbReference>
<feature type="domain" description="Ig-like" evidence="3">
    <location>
        <begin position="35"/>
        <end position="129"/>
    </location>
</feature>
<comment type="caution">
    <text evidence="4">The sequence shown here is derived from an EMBL/GenBank/DDBJ whole genome shotgun (WGS) entry which is preliminary data.</text>
</comment>
<dbReference type="SUPFAM" id="SSF48726">
    <property type="entry name" value="Immunoglobulin"/>
    <property type="match status" value="5"/>
</dbReference>
<dbReference type="InterPro" id="IPR003006">
    <property type="entry name" value="Ig/MHC_CS"/>
</dbReference>
<dbReference type="SMART" id="SM00409">
    <property type="entry name" value="IG"/>
    <property type="match status" value="2"/>
</dbReference>
<dbReference type="FunFam" id="2.60.40.10:FF:000998">
    <property type="entry name" value="Immunoglobulin heavy constant epsilon"/>
    <property type="match status" value="1"/>
</dbReference>
<dbReference type="InterPro" id="IPR013783">
    <property type="entry name" value="Ig-like_fold"/>
</dbReference>
<dbReference type="InterPro" id="IPR003597">
    <property type="entry name" value="Ig_C1-set"/>
</dbReference>
<evidence type="ECO:0000313" key="4">
    <source>
        <dbReference type="EMBL" id="KAJ1137383.1"/>
    </source>
</evidence>
<feature type="non-terminal residue" evidence="4">
    <location>
        <position position="1"/>
    </location>
</feature>
<gene>
    <name evidence="4" type="ORF">NDU88_003792</name>
</gene>
<dbReference type="FunFam" id="2.60.40.10:FF:000463">
    <property type="entry name" value="Immunoglobulin heavy constant gamma 1"/>
    <property type="match status" value="2"/>
</dbReference>
<dbReference type="CDD" id="cd21819">
    <property type="entry name" value="IgC1_CH1_IgM"/>
    <property type="match status" value="1"/>
</dbReference>
<evidence type="ECO:0000259" key="3">
    <source>
        <dbReference type="PROSITE" id="PS50835"/>
    </source>
</evidence>
<dbReference type="EMBL" id="JANPWB010000010">
    <property type="protein sequence ID" value="KAJ1137383.1"/>
    <property type="molecule type" value="Genomic_DNA"/>
</dbReference>
<feature type="domain" description="Ig-like" evidence="3">
    <location>
        <begin position="246"/>
        <end position="347"/>
    </location>
</feature>
<keyword evidence="5" id="KW-1185">Reference proteome</keyword>
<dbReference type="InterPro" id="IPR007110">
    <property type="entry name" value="Ig-like_dom"/>
</dbReference>
<keyword evidence="1" id="KW-1015">Disulfide bond</keyword>
<organism evidence="4 5">
    <name type="scientific">Pleurodeles waltl</name>
    <name type="common">Iberian ribbed newt</name>
    <dbReference type="NCBI Taxonomy" id="8319"/>
    <lineage>
        <taxon>Eukaryota</taxon>
        <taxon>Metazoa</taxon>
        <taxon>Chordata</taxon>
        <taxon>Craniata</taxon>
        <taxon>Vertebrata</taxon>
        <taxon>Euteleostomi</taxon>
        <taxon>Amphibia</taxon>
        <taxon>Batrachia</taxon>
        <taxon>Caudata</taxon>
        <taxon>Salamandroidea</taxon>
        <taxon>Salamandridae</taxon>
        <taxon>Pleurodelinae</taxon>
        <taxon>Pleurodeles</taxon>
    </lineage>
</organism>
<evidence type="ECO:0000313" key="5">
    <source>
        <dbReference type="Proteomes" id="UP001066276"/>
    </source>
</evidence>
<name>A0AAV7QGF8_PLEWA</name>
<proteinExistence type="predicted"/>
<dbReference type="FunFam" id="2.60.40.10:FF:000283">
    <property type="entry name" value="Immunoglobulin kappa constant"/>
    <property type="match status" value="1"/>
</dbReference>
<dbReference type="PANTHER" id="PTHR23411">
    <property type="entry name" value="TAPASIN"/>
    <property type="match status" value="1"/>
</dbReference>
<dbReference type="AlphaFoldDB" id="A0AAV7QGF8"/>
<dbReference type="SMART" id="SM00407">
    <property type="entry name" value="IGc1"/>
    <property type="match status" value="4"/>
</dbReference>
<feature type="non-terminal residue" evidence="4">
    <location>
        <position position="505"/>
    </location>
</feature>
<evidence type="ECO:0000256" key="2">
    <source>
        <dbReference type="ARBA" id="ARBA00023319"/>
    </source>
</evidence>
<dbReference type="Pfam" id="PF07654">
    <property type="entry name" value="C1-set"/>
    <property type="match status" value="4"/>
</dbReference>
<accession>A0AAV7QGF8</accession>
<feature type="domain" description="Ig-like" evidence="3">
    <location>
        <begin position="357"/>
        <end position="460"/>
    </location>
</feature>
<dbReference type="Proteomes" id="UP001066276">
    <property type="component" value="Chromosome 6"/>
</dbReference>
<dbReference type="InterPro" id="IPR036179">
    <property type="entry name" value="Ig-like_dom_sf"/>
</dbReference>
<keyword evidence="2" id="KW-0393">Immunoglobulin domain</keyword>
<dbReference type="CDD" id="cd05768">
    <property type="entry name" value="IgC1_CH3_IgAGD_CH4_IgAEM"/>
    <property type="match status" value="1"/>
</dbReference>
<protein>
    <recommendedName>
        <fullName evidence="3">Ig-like domain-containing protein</fullName>
    </recommendedName>
</protein>